<evidence type="ECO:0000313" key="3">
    <source>
        <dbReference type="EMBL" id="CAH0381236.1"/>
    </source>
</evidence>
<keyword evidence="1" id="KW-0862">Zinc</keyword>
<gene>
    <name evidence="3" type="ORF">BEMITA_LOCUS905</name>
</gene>
<dbReference type="EMBL" id="OU963862">
    <property type="protein sequence ID" value="CAH0381236.1"/>
    <property type="molecule type" value="Genomic_DNA"/>
</dbReference>
<sequence length="91" mass="10745">MKELEVFFGSWSLAVGQGGGQRRSRYNDSDNNQFQCCQCGRKYRYAMTLRRHLQYECGKNPQFECSLCPYKTKRKCNLKTHLIVKHDTRDS</sequence>
<evidence type="ECO:0000256" key="1">
    <source>
        <dbReference type="PROSITE-ProRule" id="PRU00042"/>
    </source>
</evidence>
<evidence type="ECO:0000259" key="2">
    <source>
        <dbReference type="PROSITE" id="PS50157"/>
    </source>
</evidence>
<dbReference type="GO" id="GO:0008270">
    <property type="term" value="F:zinc ion binding"/>
    <property type="evidence" value="ECO:0007669"/>
    <property type="project" value="UniProtKB-KW"/>
</dbReference>
<organism evidence="3 4">
    <name type="scientific">Bemisia tabaci</name>
    <name type="common">Sweetpotato whitefly</name>
    <name type="synonym">Aleurodes tabaci</name>
    <dbReference type="NCBI Taxonomy" id="7038"/>
    <lineage>
        <taxon>Eukaryota</taxon>
        <taxon>Metazoa</taxon>
        <taxon>Ecdysozoa</taxon>
        <taxon>Arthropoda</taxon>
        <taxon>Hexapoda</taxon>
        <taxon>Insecta</taxon>
        <taxon>Pterygota</taxon>
        <taxon>Neoptera</taxon>
        <taxon>Paraneoptera</taxon>
        <taxon>Hemiptera</taxon>
        <taxon>Sternorrhyncha</taxon>
        <taxon>Aleyrodoidea</taxon>
        <taxon>Aleyrodidae</taxon>
        <taxon>Aleyrodinae</taxon>
        <taxon>Bemisia</taxon>
    </lineage>
</organism>
<keyword evidence="1" id="KW-0863">Zinc-finger</keyword>
<proteinExistence type="predicted"/>
<dbReference type="InterPro" id="IPR013087">
    <property type="entry name" value="Znf_C2H2_type"/>
</dbReference>
<dbReference type="SUPFAM" id="SSF57667">
    <property type="entry name" value="beta-beta-alpha zinc fingers"/>
    <property type="match status" value="1"/>
</dbReference>
<dbReference type="Proteomes" id="UP001152759">
    <property type="component" value="Chromosome 1"/>
</dbReference>
<protein>
    <recommendedName>
        <fullName evidence="2">C2H2-type domain-containing protein</fullName>
    </recommendedName>
</protein>
<dbReference type="Pfam" id="PF00096">
    <property type="entry name" value="zf-C2H2"/>
    <property type="match status" value="2"/>
</dbReference>
<dbReference type="InterPro" id="IPR036236">
    <property type="entry name" value="Znf_C2H2_sf"/>
</dbReference>
<keyword evidence="4" id="KW-1185">Reference proteome</keyword>
<dbReference type="AlphaFoldDB" id="A0A9P0EXQ2"/>
<keyword evidence="1" id="KW-0479">Metal-binding</keyword>
<dbReference type="Gene3D" id="3.30.160.60">
    <property type="entry name" value="Classic Zinc Finger"/>
    <property type="match status" value="1"/>
</dbReference>
<dbReference type="PROSITE" id="PS50157">
    <property type="entry name" value="ZINC_FINGER_C2H2_2"/>
    <property type="match status" value="1"/>
</dbReference>
<name>A0A9P0EXQ2_BEMTA</name>
<reference evidence="3" key="1">
    <citation type="submission" date="2021-12" db="EMBL/GenBank/DDBJ databases">
        <authorList>
            <person name="King R."/>
        </authorList>
    </citation>
    <scope>NUCLEOTIDE SEQUENCE</scope>
</reference>
<dbReference type="SMART" id="SM00355">
    <property type="entry name" value="ZnF_C2H2"/>
    <property type="match status" value="2"/>
</dbReference>
<evidence type="ECO:0000313" key="4">
    <source>
        <dbReference type="Proteomes" id="UP001152759"/>
    </source>
</evidence>
<accession>A0A9P0EXQ2</accession>
<feature type="domain" description="C2H2-type" evidence="2">
    <location>
        <begin position="34"/>
        <end position="61"/>
    </location>
</feature>